<dbReference type="RefSeq" id="WP_184254018.1">
    <property type="nucleotide sequence ID" value="NZ_JACHIO010000005.1"/>
</dbReference>
<protein>
    <submittedName>
        <fullName evidence="6">Alpha-glucosidase/alpha-D-xyloside xylohydrolase</fullName>
        <ecNumber evidence="6">3.2.1.177</ecNumber>
        <ecNumber evidence="6">3.2.1.20</ecNumber>
    </submittedName>
</protein>
<evidence type="ECO:0000259" key="4">
    <source>
        <dbReference type="Pfam" id="PF17137"/>
    </source>
</evidence>
<dbReference type="InterPro" id="IPR048395">
    <property type="entry name" value="Glyco_hydro_31_C"/>
</dbReference>
<keyword evidence="2 6" id="KW-0326">Glycosidase</keyword>
<dbReference type="SUPFAM" id="SSF51011">
    <property type="entry name" value="Glycosyl hydrolase domain"/>
    <property type="match status" value="1"/>
</dbReference>
<feature type="domain" description="Glycosyl hydrolase family 31 C-terminal" evidence="5">
    <location>
        <begin position="554"/>
        <end position="640"/>
    </location>
</feature>
<dbReference type="InterPro" id="IPR013780">
    <property type="entry name" value="Glyco_hydro_b"/>
</dbReference>
<dbReference type="SUPFAM" id="SSF51445">
    <property type="entry name" value="(Trans)glycosidases"/>
    <property type="match status" value="1"/>
</dbReference>
<comment type="caution">
    <text evidence="6">The sequence shown here is derived from an EMBL/GenBank/DDBJ whole genome shotgun (WGS) entry which is preliminary data.</text>
</comment>
<reference evidence="6 7" key="1">
    <citation type="submission" date="2020-08" db="EMBL/GenBank/DDBJ databases">
        <title>Genomic Encyclopedia of Type Strains, Phase IV (KMG-V): Genome sequencing to study the core and pangenomes of soil and plant-associated prokaryotes.</title>
        <authorList>
            <person name="Whitman W."/>
        </authorList>
    </citation>
    <scope>NUCLEOTIDE SEQUENCE [LARGE SCALE GENOMIC DNA]</scope>
    <source>
        <strain evidence="6 7">X5P3</strain>
    </source>
</reference>
<dbReference type="AlphaFoldDB" id="A0A7W7ZN99"/>
<dbReference type="EC" id="3.2.1.20" evidence="6"/>
<dbReference type="GO" id="GO:0030246">
    <property type="term" value="F:carbohydrate binding"/>
    <property type="evidence" value="ECO:0007669"/>
    <property type="project" value="InterPro"/>
</dbReference>
<feature type="domain" description="Glycoside hydrolase family 31 TIM barrel" evidence="3">
    <location>
        <begin position="241"/>
        <end position="546"/>
    </location>
</feature>
<dbReference type="InterPro" id="IPR011013">
    <property type="entry name" value="Gal_mutarotase_sf_dom"/>
</dbReference>
<organism evidence="6 7">
    <name type="scientific">Granulicella mallensis</name>
    <dbReference type="NCBI Taxonomy" id="940614"/>
    <lineage>
        <taxon>Bacteria</taxon>
        <taxon>Pseudomonadati</taxon>
        <taxon>Acidobacteriota</taxon>
        <taxon>Terriglobia</taxon>
        <taxon>Terriglobales</taxon>
        <taxon>Acidobacteriaceae</taxon>
        <taxon>Granulicella</taxon>
    </lineage>
</organism>
<name>A0A7W7ZN99_9BACT</name>
<dbReference type="GO" id="GO:0061634">
    <property type="term" value="F:alpha-D-xyloside xylohydrolase"/>
    <property type="evidence" value="ECO:0007669"/>
    <property type="project" value="UniProtKB-EC"/>
</dbReference>
<evidence type="ECO:0000256" key="2">
    <source>
        <dbReference type="RuleBase" id="RU361185"/>
    </source>
</evidence>
<dbReference type="GO" id="GO:0005975">
    <property type="term" value="P:carbohydrate metabolic process"/>
    <property type="evidence" value="ECO:0007669"/>
    <property type="project" value="InterPro"/>
</dbReference>
<dbReference type="Gene3D" id="3.20.20.80">
    <property type="entry name" value="Glycosidases"/>
    <property type="match status" value="1"/>
</dbReference>
<evidence type="ECO:0000259" key="3">
    <source>
        <dbReference type="Pfam" id="PF01055"/>
    </source>
</evidence>
<dbReference type="InterPro" id="IPR006311">
    <property type="entry name" value="TAT_signal"/>
</dbReference>
<gene>
    <name evidence="6" type="ORF">HDF15_001454</name>
</gene>
<dbReference type="PANTHER" id="PTHR43863:SF2">
    <property type="entry name" value="MALTASE-GLUCOAMYLASE"/>
    <property type="match status" value="1"/>
</dbReference>
<dbReference type="GO" id="GO:0004558">
    <property type="term" value="F:alpha-1,4-glucosidase activity"/>
    <property type="evidence" value="ECO:0007669"/>
    <property type="project" value="UniProtKB-EC"/>
</dbReference>
<dbReference type="Pfam" id="PF01055">
    <property type="entry name" value="Glyco_hydro_31_2nd"/>
    <property type="match status" value="1"/>
</dbReference>
<proteinExistence type="inferred from homology"/>
<evidence type="ECO:0000259" key="5">
    <source>
        <dbReference type="Pfam" id="PF21365"/>
    </source>
</evidence>
<dbReference type="SUPFAM" id="SSF74650">
    <property type="entry name" value="Galactose mutarotase-like"/>
    <property type="match status" value="1"/>
</dbReference>
<dbReference type="Pfam" id="PF17137">
    <property type="entry name" value="DUF5110"/>
    <property type="match status" value="1"/>
</dbReference>
<dbReference type="InterPro" id="IPR000322">
    <property type="entry name" value="Glyco_hydro_31_TIM"/>
</dbReference>
<sequence>MKKHSRRSVVAGLGAVSAGVLLRQRFTWAELLAPSAVATGSVGMDVTITSVTDSTLRISIAAVDETLDRYYEDGSIAPRTFAKPMLTLRTDAAGQSIPWGEYTVRIATGPLKIAVEHSQRGVIQELVFRPDLNQIGFGYNNAPVYGMGPGVHPMDRRGVKDMMRNGAGDNLRIFGARNPIPWVMGKGWGLYFHEPGGQFDLSGDTGIFKPSDVARGQDLYLCVSPTPAGLLRQYAEITGFPHLPAKWTLGFQQSHRTIDSREQILDEARTFREKKLPCDAVIYLGTGFCPSGWNTGHGSFVFNKTVFPDPEKILSEFHDLHFNVVLHVVNPPENLHGKVDDTGSAAAVPGDAANYWQQHVPFVKMGVDGWWPDEGDVLPVPSRLVRNRMYWEGGRLTAPDKRPFALHRNCYAGIQRWGWLWSGDTFSTWKTLETQIMMGINAGLSGVPYWGTDIGGFVPTKEFTAELFVRWFQFGAFCPSFRCHGRTWQLRRPWGWNTGSYGESEMGANAEAFLPKPEELHNAAVEPICRKYLNTRSQLMPYLYSATWETHKTGIPLIRSLGLSFPEDQTAWATADAYLFGPSLLVAPVFEPGVTERKVYLPAGEWYDFWTAKPIDGGKAITVQAPLEALPLFVRAGAIIPTGPVKQYVAEHSTEPVHLTIYPGADGSFQLYDDDGLSFAYEKGAFSIINLKWDDAKRTLHYSVAHGGLAAAKELTVSLAGGVAKTIMPHPAPQTVVL</sequence>
<dbReference type="PROSITE" id="PS51318">
    <property type="entry name" value="TAT"/>
    <property type="match status" value="1"/>
</dbReference>
<comment type="similarity">
    <text evidence="1 2">Belongs to the glycosyl hydrolase 31 family.</text>
</comment>
<dbReference type="InterPro" id="IPR033403">
    <property type="entry name" value="DUF5110"/>
</dbReference>
<dbReference type="EC" id="3.2.1.177" evidence="6"/>
<dbReference type="Proteomes" id="UP000584867">
    <property type="component" value="Unassembled WGS sequence"/>
</dbReference>
<dbReference type="CDD" id="cd14752">
    <property type="entry name" value="GH31_N"/>
    <property type="match status" value="1"/>
</dbReference>
<dbReference type="PANTHER" id="PTHR43863">
    <property type="entry name" value="HYDROLASE, PUTATIVE (AFU_ORTHOLOGUE AFUA_1G03140)-RELATED"/>
    <property type="match status" value="1"/>
</dbReference>
<evidence type="ECO:0000313" key="7">
    <source>
        <dbReference type="Proteomes" id="UP000584867"/>
    </source>
</evidence>
<evidence type="ECO:0000256" key="1">
    <source>
        <dbReference type="ARBA" id="ARBA00007806"/>
    </source>
</evidence>
<dbReference type="InterPro" id="IPR051816">
    <property type="entry name" value="Glycosyl_Hydrolase_31"/>
</dbReference>
<dbReference type="EMBL" id="JACHIO010000005">
    <property type="protein sequence ID" value="MBB5063114.1"/>
    <property type="molecule type" value="Genomic_DNA"/>
</dbReference>
<dbReference type="Gene3D" id="2.60.40.1180">
    <property type="entry name" value="Golgi alpha-mannosidase II"/>
    <property type="match status" value="2"/>
</dbReference>
<keyword evidence="2 6" id="KW-0378">Hydrolase</keyword>
<evidence type="ECO:0000313" key="6">
    <source>
        <dbReference type="EMBL" id="MBB5063114.1"/>
    </source>
</evidence>
<accession>A0A7W7ZN99</accession>
<dbReference type="Pfam" id="PF21365">
    <property type="entry name" value="Glyco_hydro_31_3rd"/>
    <property type="match status" value="1"/>
</dbReference>
<dbReference type="InterPro" id="IPR017853">
    <property type="entry name" value="GH"/>
</dbReference>
<dbReference type="Gene3D" id="2.60.40.1760">
    <property type="entry name" value="glycosyl hydrolase (family 31)"/>
    <property type="match status" value="1"/>
</dbReference>
<feature type="domain" description="DUF5110" evidence="4">
    <location>
        <begin position="657"/>
        <end position="721"/>
    </location>
</feature>